<feature type="domain" description="Zn(2)-C6 fungal-type" evidence="9">
    <location>
        <begin position="22"/>
        <end position="56"/>
    </location>
</feature>
<keyword evidence="4" id="KW-0805">Transcription regulation</keyword>
<feature type="region of interest" description="Disordered" evidence="8">
    <location>
        <begin position="722"/>
        <end position="742"/>
    </location>
</feature>
<accession>A0A0D2D939</accession>
<evidence type="ECO:0000313" key="11">
    <source>
        <dbReference type="Proteomes" id="UP000053342"/>
    </source>
</evidence>
<keyword evidence="7" id="KW-0539">Nucleus</keyword>
<evidence type="ECO:0000256" key="7">
    <source>
        <dbReference type="ARBA" id="ARBA00023242"/>
    </source>
</evidence>
<reference evidence="10 11" key="1">
    <citation type="submission" date="2015-01" db="EMBL/GenBank/DDBJ databases">
        <title>The Genome Sequence of Exophiala oligosperma CBS72588.</title>
        <authorList>
            <consortium name="The Broad Institute Genomics Platform"/>
            <person name="Cuomo C."/>
            <person name="de Hoog S."/>
            <person name="Gorbushina A."/>
            <person name="Stielow B."/>
            <person name="Teixiera M."/>
            <person name="Abouelleil A."/>
            <person name="Chapman S.B."/>
            <person name="Priest M."/>
            <person name="Young S.K."/>
            <person name="Wortman J."/>
            <person name="Nusbaum C."/>
            <person name="Birren B."/>
        </authorList>
    </citation>
    <scope>NUCLEOTIDE SEQUENCE [LARGE SCALE GENOMIC DNA]</scope>
    <source>
        <strain evidence="10 11">CBS 72588</strain>
    </source>
</reference>
<dbReference type="GO" id="GO:0000981">
    <property type="term" value="F:DNA-binding transcription factor activity, RNA polymerase II-specific"/>
    <property type="evidence" value="ECO:0007669"/>
    <property type="project" value="InterPro"/>
</dbReference>
<keyword evidence="6" id="KW-0804">Transcription</keyword>
<protein>
    <recommendedName>
        <fullName evidence="9">Zn(2)-C6 fungal-type domain-containing protein</fullName>
    </recommendedName>
</protein>
<dbReference type="Pfam" id="PF00172">
    <property type="entry name" value="Zn_clus"/>
    <property type="match status" value="1"/>
</dbReference>
<evidence type="ECO:0000313" key="10">
    <source>
        <dbReference type="EMBL" id="KIW39628.1"/>
    </source>
</evidence>
<dbReference type="SMART" id="SM00906">
    <property type="entry name" value="Fungal_trans"/>
    <property type="match status" value="1"/>
</dbReference>
<dbReference type="SMART" id="SM00066">
    <property type="entry name" value="GAL4"/>
    <property type="match status" value="1"/>
</dbReference>
<comment type="subcellular location">
    <subcellularLocation>
        <location evidence="1">Nucleus</location>
    </subcellularLocation>
</comment>
<feature type="region of interest" description="Disordered" evidence="8">
    <location>
        <begin position="89"/>
        <end position="126"/>
    </location>
</feature>
<dbReference type="OrthoDB" id="2154091at2759"/>
<keyword evidence="11" id="KW-1185">Reference proteome</keyword>
<evidence type="ECO:0000256" key="1">
    <source>
        <dbReference type="ARBA" id="ARBA00004123"/>
    </source>
</evidence>
<proteinExistence type="predicted"/>
<dbReference type="PANTHER" id="PTHR31313">
    <property type="entry name" value="TY1 ENHANCER ACTIVATOR"/>
    <property type="match status" value="1"/>
</dbReference>
<evidence type="ECO:0000256" key="3">
    <source>
        <dbReference type="ARBA" id="ARBA00022833"/>
    </source>
</evidence>
<dbReference type="Gene3D" id="4.10.240.10">
    <property type="entry name" value="Zn(2)-C6 fungal-type DNA-binding domain"/>
    <property type="match status" value="1"/>
</dbReference>
<dbReference type="InterPro" id="IPR007219">
    <property type="entry name" value="XnlR_reg_dom"/>
</dbReference>
<dbReference type="PROSITE" id="PS00463">
    <property type="entry name" value="ZN2_CY6_FUNGAL_1"/>
    <property type="match status" value="1"/>
</dbReference>
<sequence length="777" mass="86907">MSSPRNAPARGSHHQRSRASIACMTCRKRKVKCNVQSMESGQPCRLCCTIGAQCTVNYDDNRKINASKKHVRRLEERLEFLESTIRNLQGSGERKNSAQPAAIDGEELSRVSSASSSGNSTPAVATDDQANQEISNELNNNKDLDACAISKTPTLDVHHDLENAVCSLPEPQDVSMDQVELCDSDLMFHDITVPDMGDINVSYWHQDVFERPSSLIEQMPGHVPLEGLPGGTVPEQHVDMFPGHWLHTAPREPCLTQANPVENTAEFKQTYLQKWWKFQDMSIYLVDPKLYMTAYERGVRSQHYSEFSLNALLACSMRLDKSESIRNLSRAYAEKAKREIPRELEIPTMSTVHGFCLLSDYECTNGSENLGWIYVGMACRLIITLGLHQDCSELTNSGFLTKEDALARQRMTYGVFVYEQTWSLFLGRPSSLKASHIQHPFLPSGCSSYQAHLLAGWVDLCTLIRKVVNTCTCIKHHFQSCLPKCKQLEEALRSWERNLPPELAWSGKDPVSWPPSLCALYMQFCNIQLLLHRTVSSCQRDFRMPDLDAWPYSRQDSRKIMHENAVKIAQTLEVRRLAFEDWGFATLMLDIIFTAASTLITCMASNGNQKSALSDHKCLIGVLGVCEGLQTNYPVVKRMVSVLNSMLESTGLESFIWRGRVESDSGRNEASPSESILIKGQRALSCSSGSAAPFDPLRWCDANGNSESDHEATVFVEHQAKPSSQPIAGPATTQQPSVIGEPSEENPWFFPELDGNASTYPISDMVTSAQLNWKMVT</sequence>
<dbReference type="CDD" id="cd12148">
    <property type="entry name" value="fungal_TF_MHR"/>
    <property type="match status" value="1"/>
</dbReference>
<dbReference type="STRING" id="215243.A0A0D2D939"/>
<keyword evidence="5" id="KW-0238">DNA-binding</keyword>
<dbReference type="VEuPathDB" id="FungiDB:PV06_08225"/>
<dbReference type="Proteomes" id="UP000053342">
    <property type="component" value="Unassembled WGS sequence"/>
</dbReference>
<evidence type="ECO:0000256" key="2">
    <source>
        <dbReference type="ARBA" id="ARBA00022723"/>
    </source>
</evidence>
<dbReference type="GO" id="GO:0006351">
    <property type="term" value="P:DNA-templated transcription"/>
    <property type="evidence" value="ECO:0007669"/>
    <property type="project" value="InterPro"/>
</dbReference>
<dbReference type="GO" id="GO:0008270">
    <property type="term" value="F:zinc ion binding"/>
    <property type="evidence" value="ECO:0007669"/>
    <property type="project" value="InterPro"/>
</dbReference>
<dbReference type="InterPro" id="IPR051615">
    <property type="entry name" value="Transcr_Regulatory_Elem"/>
</dbReference>
<keyword evidence="3" id="KW-0862">Zinc</keyword>
<dbReference type="EMBL" id="KN847339">
    <property type="protein sequence ID" value="KIW39628.1"/>
    <property type="molecule type" value="Genomic_DNA"/>
</dbReference>
<dbReference type="PROSITE" id="PS50048">
    <property type="entry name" value="ZN2_CY6_FUNGAL_2"/>
    <property type="match status" value="1"/>
</dbReference>
<evidence type="ECO:0000256" key="8">
    <source>
        <dbReference type="SAM" id="MobiDB-lite"/>
    </source>
</evidence>
<evidence type="ECO:0000256" key="4">
    <source>
        <dbReference type="ARBA" id="ARBA00023015"/>
    </source>
</evidence>
<dbReference type="HOGENOM" id="CLU_019850_0_0_1"/>
<evidence type="ECO:0000256" key="5">
    <source>
        <dbReference type="ARBA" id="ARBA00023125"/>
    </source>
</evidence>
<evidence type="ECO:0000256" key="6">
    <source>
        <dbReference type="ARBA" id="ARBA00023163"/>
    </source>
</evidence>
<dbReference type="GO" id="GO:0005634">
    <property type="term" value="C:nucleus"/>
    <property type="evidence" value="ECO:0007669"/>
    <property type="project" value="UniProtKB-SubCell"/>
</dbReference>
<dbReference type="PANTHER" id="PTHR31313:SF81">
    <property type="entry name" value="TY1 ENHANCER ACTIVATOR"/>
    <property type="match status" value="1"/>
</dbReference>
<dbReference type="SUPFAM" id="SSF57701">
    <property type="entry name" value="Zn2/Cys6 DNA-binding domain"/>
    <property type="match status" value="1"/>
</dbReference>
<dbReference type="GeneID" id="27360299"/>
<dbReference type="RefSeq" id="XP_016259844.1">
    <property type="nucleotide sequence ID" value="XM_016409536.1"/>
</dbReference>
<dbReference type="CDD" id="cd00067">
    <property type="entry name" value="GAL4"/>
    <property type="match status" value="1"/>
</dbReference>
<keyword evidence="2" id="KW-0479">Metal-binding</keyword>
<dbReference type="AlphaFoldDB" id="A0A0D2D939"/>
<dbReference type="InterPro" id="IPR036864">
    <property type="entry name" value="Zn2-C6_fun-type_DNA-bd_sf"/>
</dbReference>
<feature type="compositionally biased region" description="Polar residues" evidence="8">
    <location>
        <begin position="722"/>
        <end position="737"/>
    </location>
</feature>
<gene>
    <name evidence="10" type="ORF">PV06_08225</name>
</gene>
<organism evidence="10 11">
    <name type="scientific">Exophiala oligosperma</name>
    <dbReference type="NCBI Taxonomy" id="215243"/>
    <lineage>
        <taxon>Eukaryota</taxon>
        <taxon>Fungi</taxon>
        <taxon>Dikarya</taxon>
        <taxon>Ascomycota</taxon>
        <taxon>Pezizomycotina</taxon>
        <taxon>Eurotiomycetes</taxon>
        <taxon>Chaetothyriomycetidae</taxon>
        <taxon>Chaetothyriales</taxon>
        <taxon>Herpotrichiellaceae</taxon>
        <taxon>Exophiala</taxon>
    </lineage>
</organism>
<dbReference type="InterPro" id="IPR001138">
    <property type="entry name" value="Zn2Cys6_DnaBD"/>
</dbReference>
<name>A0A0D2D939_9EURO</name>
<dbReference type="Pfam" id="PF04082">
    <property type="entry name" value="Fungal_trans"/>
    <property type="match status" value="1"/>
</dbReference>
<evidence type="ECO:0000259" key="9">
    <source>
        <dbReference type="PROSITE" id="PS50048"/>
    </source>
</evidence>
<feature type="compositionally biased region" description="Low complexity" evidence="8">
    <location>
        <begin position="110"/>
        <end position="120"/>
    </location>
</feature>
<dbReference type="GO" id="GO:0003677">
    <property type="term" value="F:DNA binding"/>
    <property type="evidence" value="ECO:0007669"/>
    <property type="project" value="UniProtKB-KW"/>
</dbReference>